<keyword evidence="4 7" id="KW-0812">Transmembrane</keyword>
<dbReference type="Gene3D" id="1.10.3720.10">
    <property type="entry name" value="MetI-like"/>
    <property type="match status" value="1"/>
</dbReference>
<dbReference type="InterPro" id="IPR000515">
    <property type="entry name" value="MetI-like"/>
</dbReference>
<feature type="transmembrane region" description="Helical" evidence="7">
    <location>
        <begin position="220"/>
        <end position="237"/>
    </location>
</feature>
<dbReference type="PANTHER" id="PTHR30151:SF0">
    <property type="entry name" value="ABC TRANSPORTER PERMEASE PROTEIN MJ0413-RELATED"/>
    <property type="match status" value="1"/>
</dbReference>
<dbReference type="AlphaFoldDB" id="A0A419T192"/>
<keyword evidence="3" id="KW-1003">Cell membrane</keyword>
<keyword evidence="5 7" id="KW-1133">Transmembrane helix</keyword>
<dbReference type="EMBL" id="MCIB01000023">
    <property type="protein sequence ID" value="RKD31232.1"/>
    <property type="molecule type" value="Genomic_DNA"/>
</dbReference>
<dbReference type="PROSITE" id="PS50928">
    <property type="entry name" value="ABC_TM1"/>
    <property type="match status" value="1"/>
</dbReference>
<comment type="similarity">
    <text evidence="7">Belongs to the binding-protein-dependent transport system permease family.</text>
</comment>
<evidence type="ECO:0000313" key="9">
    <source>
        <dbReference type="EMBL" id="RKD31232.1"/>
    </source>
</evidence>
<dbReference type="Pfam" id="PF00528">
    <property type="entry name" value="BPD_transp_1"/>
    <property type="match status" value="1"/>
</dbReference>
<evidence type="ECO:0000256" key="3">
    <source>
        <dbReference type="ARBA" id="ARBA00022475"/>
    </source>
</evidence>
<feature type="transmembrane region" description="Helical" evidence="7">
    <location>
        <begin position="95"/>
        <end position="117"/>
    </location>
</feature>
<protein>
    <submittedName>
        <fullName evidence="9">ABC transporter permease</fullName>
    </submittedName>
</protein>
<dbReference type="CDD" id="cd06261">
    <property type="entry name" value="TM_PBP2"/>
    <property type="match status" value="1"/>
</dbReference>
<keyword evidence="10" id="KW-1185">Reference proteome</keyword>
<evidence type="ECO:0000256" key="2">
    <source>
        <dbReference type="ARBA" id="ARBA00022448"/>
    </source>
</evidence>
<dbReference type="InterPro" id="IPR035906">
    <property type="entry name" value="MetI-like_sf"/>
</dbReference>
<comment type="subcellular location">
    <subcellularLocation>
        <location evidence="1 7">Cell membrane</location>
        <topology evidence="1 7">Multi-pass membrane protein</topology>
    </subcellularLocation>
</comment>
<accession>A0A419T192</accession>
<keyword evidence="2 7" id="KW-0813">Transport</keyword>
<dbReference type="OrthoDB" id="9804353at2"/>
<organism evidence="9 10">
    <name type="scientific">Thermohalobacter berrensis</name>
    <dbReference type="NCBI Taxonomy" id="99594"/>
    <lineage>
        <taxon>Bacteria</taxon>
        <taxon>Bacillati</taxon>
        <taxon>Bacillota</taxon>
        <taxon>Tissierellia</taxon>
        <taxon>Tissierellales</taxon>
        <taxon>Thermohalobacteraceae</taxon>
        <taxon>Thermohalobacter</taxon>
    </lineage>
</organism>
<evidence type="ECO:0000313" key="10">
    <source>
        <dbReference type="Proteomes" id="UP000284177"/>
    </source>
</evidence>
<dbReference type="SUPFAM" id="SSF161098">
    <property type="entry name" value="MetI-like"/>
    <property type="match status" value="1"/>
</dbReference>
<evidence type="ECO:0000256" key="7">
    <source>
        <dbReference type="RuleBase" id="RU363032"/>
    </source>
</evidence>
<dbReference type="PANTHER" id="PTHR30151">
    <property type="entry name" value="ALKANE SULFONATE ABC TRANSPORTER-RELATED, MEMBRANE SUBUNIT"/>
    <property type="match status" value="1"/>
</dbReference>
<name>A0A419T192_9FIRM</name>
<dbReference type="GO" id="GO:0055085">
    <property type="term" value="P:transmembrane transport"/>
    <property type="evidence" value="ECO:0007669"/>
    <property type="project" value="InterPro"/>
</dbReference>
<feature type="transmembrane region" description="Helical" evidence="7">
    <location>
        <begin position="12"/>
        <end position="34"/>
    </location>
</feature>
<dbReference type="GO" id="GO:0005886">
    <property type="term" value="C:plasma membrane"/>
    <property type="evidence" value="ECO:0007669"/>
    <property type="project" value="UniProtKB-SubCell"/>
</dbReference>
<reference evidence="9 10" key="1">
    <citation type="submission" date="2016-08" db="EMBL/GenBank/DDBJ databases">
        <title>Novel Firmicutes and Novel Genomes.</title>
        <authorList>
            <person name="Poppleton D.I."/>
            <person name="Gribaldo S."/>
        </authorList>
    </citation>
    <scope>NUCLEOTIDE SEQUENCE [LARGE SCALE GENOMIC DNA]</scope>
    <source>
        <strain evidence="9 10">CTT3</strain>
    </source>
</reference>
<dbReference type="Proteomes" id="UP000284177">
    <property type="component" value="Unassembled WGS sequence"/>
</dbReference>
<keyword evidence="6 7" id="KW-0472">Membrane</keyword>
<evidence type="ECO:0000256" key="4">
    <source>
        <dbReference type="ARBA" id="ARBA00022692"/>
    </source>
</evidence>
<evidence type="ECO:0000256" key="6">
    <source>
        <dbReference type="ARBA" id="ARBA00023136"/>
    </source>
</evidence>
<feature type="transmembrane region" description="Helical" evidence="7">
    <location>
        <begin position="123"/>
        <end position="142"/>
    </location>
</feature>
<feature type="domain" description="ABC transmembrane type-1" evidence="8">
    <location>
        <begin position="57"/>
        <end position="241"/>
    </location>
</feature>
<sequence>MKGIKTKNYSTLYGMMVILAVWYTLDLIIDSSIIPSPYETFKRFVELIKNGELLIHVGVSIYRIAFATIISLVLGVSLGLFLGMHEKYDELVSPIIYLLYPIPKVAFLPVFMILFGIGNTSKIVLIIGIIFFQILVTTRDAIKGLSKELFYSVKSLGANKIQMYRHLIFPAVLPKVLTALRLSVGTSIAVLFFAENFATHYGIGYFILDRWTRVSYTEMFAGILAVSLLGLILFKLIDFMEKRLCKWIVLEKVKDGSVSDKW</sequence>
<evidence type="ECO:0000256" key="5">
    <source>
        <dbReference type="ARBA" id="ARBA00022989"/>
    </source>
</evidence>
<proteinExistence type="inferred from homology"/>
<evidence type="ECO:0000259" key="8">
    <source>
        <dbReference type="PROSITE" id="PS50928"/>
    </source>
</evidence>
<evidence type="ECO:0000256" key="1">
    <source>
        <dbReference type="ARBA" id="ARBA00004651"/>
    </source>
</evidence>
<comment type="caution">
    <text evidence="9">The sequence shown here is derived from an EMBL/GenBank/DDBJ whole genome shotgun (WGS) entry which is preliminary data.</text>
</comment>
<dbReference type="RefSeq" id="WP_120169639.1">
    <property type="nucleotide sequence ID" value="NZ_MCIB01000023.1"/>
</dbReference>
<feature type="transmembrane region" description="Helical" evidence="7">
    <location>
        <begin position="54"/>
        <end position="83"/>
    </location>
</feature>
<gene>
    <name evidence="9" type="ORF">BET03_03645</name>
</gene>